<dbReference type="Gene3D" id="3.40.30.10">
    <property type="entry name" value="Glutaredoxin"/>
    <property type="match status" value="1"/>
</dbReference>
<sequence length="83" mass="9069">MTLSAKVEVFVDGSPRCEDVVRQVKELACSKCEVIVYNLNDPISIANMANKASDYGIENFPAVTINGKLVEIDKLKNVKASHS</sequence>
<dbReference type="AlphaFoldDB" id="A0A7G5C5Q9"/>
<evidence type="ECO:0000313" key="2">
    <source>
        <dbReference type="Proteomes" id="UP000515679"/>
    </source>
</evidence>
<gene>
    <name evidence="1" type="ORF">FPL14_27755</name>
</gene>
<evidence type="ECO:0000313" key="1">
    <source>
        <dbReference type="EMBL" id="QMV44543.1"/>
    </source>
</evidence>
<dbReference type="Proteomes" id="UP000515679">
    <property type="component" value="Chromosome"/>
</dbReference>
<protein>
    <submittedName>
        <fullName evidence="1">Glutaredoxin</fullName>
    </submittedName>
</protein>
<dbReference type="KEGG" id="cchl:FPL14_27755"/>
<keyword evidence="2" id="KW-1185">Reference proteome</keyword>
<proteinExistence type="predicted"/>
<name>A0A7G5C5Q9_9BACL</name>
<dbReference type="EMBL" id="CP041969">
    <property type="protein sequence ID" value="QMV44543.1"/>
    <property type="molecule type" value="Genomic_DNA"/>
</dbReference>
<organism evidence="1 2">
    <name type="scientific">Cohnella cholangitidis</name>
    <dbReference type="NCBI Taxonomy" id="2598458"/>
    <lineage>
        <taxon>Bacteria</taxon>
        <taxon>Bacillati</taxon>
        <taxon>Bacillota</taxon>
        <taxon>Bacilli</taxon>
        <taxon>Bacillales</taxon>
        <taxon>Paenibacillaceae</taxon>
        <taxon>Cohnella</taxon>
    </lineage>
</organism>
<accession>A0A7G5C5Q9</accession>
<reference evidence="1 2" key="1">
    <citation type="submission" date="2019-07" db="EMBL/GenBank/DDBJ databases">
        <authorList>
            <person name="Kim J.K."/>
            <person name="Cheong H.-M."/>
            <person name="Choi Y."/>
            <person name="Hwang K.J."/>
            <person name="Lee S."/>
            <person name="Choi C."/>
        </authorList>
    </citation>
    <scope>NUCLEOTIDE SEQUENCE [LARGE SCALE GENOMIC DNA]</scope>
    <source>
        <strain evidence="1 2">KS 22</strain>
    </source>
</reference>